<comment type="caution">
    <text evidence="1">The sequence shown here is derived from an EMBL/GenBank/DDBJ whole genome shotgun (WGS) entry which is preliminary data.</text>
</comment>
<dbReference type="Proteomes" id="UP000231019">
    <property type="component" value="Unassembled WGS sequence"/>
</dbReference>
<gene>
    <name evidence="1" type="ORF">COW36_23400</name>
</gene>
<evidence type="ECO:0008006" key="3">
    <source>
        <dbReference type="Google" id="ProtNLM"/>
    </source>
</evidence>
<evidence type="ECO:0000313" key="1">
    <source>
        <dbReference type="EMBL" id="PIW13989.1"/>
    </source>
</evidence>
<organism evidence="1 2">
    <name type="scientific">bacterium (Candidatus Blackallbacteria) CG17_big_fil_post_rev_8_21_14_2_50_48_46</name>
    <dbReference type="NCBI Taxonomy" id="2014261"/>
    <lineage>
        <taxon>Bacteria</taxon>
        <taxon>Candidatus Blackallbacteria</taxon>
    </lineage>
</organism>
<name>A0A2M7FY03_9BACT</name>
<dbReference type="EMBL" id="PFFQ01000065">
    <property type="protein sequence ID" value="PIW13989.1"/>
    <property type="molecule type" value="Genomic_DNA"/>
</dbReference>
<proteinExistence type="predicted"/>
<sequence>MNLAPAQADLKTESALFSEILQQALNKEQFTSCREVGQILGRKLENFEPLVDFAQVWDFQAYGLAPVRQLQAASEAQQQGLLQALARGRFLEAYGIENAGMSFAAKMSLLAESLEEQKLYSLFASEEAIHFDFIQAVLGPLPAPPQDPFIQFLRELIRSAERRPLLLIIQVVLEGWGLDHYAQMMKTCRVERLKAPLQRILMDEAGHHGSGLALFEEADLTPSEWAYTLEMMGVFLDMVRIGPVSLMQQFETSLEGLTAAQRETVLLEMGARADTQRKLNLLRGLLQKADAHRVLAALEAKQGFEPLF</sequence>
<dbReference type="AlphaFoldDB" id="A0A2M7FY03"/>
<protein>
    <recommendedName>
        <fullName evidence="3">Ferritin-like domain-containing protein</fullName>
    </recommendedName>
</protein>
<dbReference type="SUPFAM" id="SSF47240">
    <property type="entry name" value="Ferritin-like"/>
    <property type="match status" value="1"/>
</dbReference>
<evidence type="ECO:0000313" key="2">
    <source>
        <dbReference type="Proteomes" id="UP000231019"/>
    </source>
</evidence>
<reference evidence="1 2" key="1">
    <citation type="submission" date="2017-09" db="EMBL/GenBank/DDBJ databases">
        <title>Depth-based differentiation of microbial function through sediment-hosted aquifers and enrichment of novel symbionts in the deep terrestrial subsurface.</title>
        <authorList>
            <person name="Probst A.J."/>
            <person name="Ladd B."/>
            <person name="Jarett J.K."/>
            <person name="Geller-Mcgrath D.E."/>
            <person name="Sieber C.M."/>
            <person name="Emerson J.B."/>
            <person name="Anantharaman K."/>
            <person name="Thomas B.C."/>
            <person name="Malmstrom R."/>
            <person name="Stieglmeier M."/>
            <person name="Klingl A."/>
            <person name="Woyke T."/>
            <person name="Ryan C.M."/>
            <person name="Banfield J.F."/>
        </authorList>
    </citation>
    <scope>NUCLEOTIDE SEQUENCE [LARGE SCALE GENOMIC DNA]</scope>
    <source>
        <strain evidence="1">CG17_big_fil_post_rev_8_21_14_2_50_48_46</strain>
    </source>
</reference>
<dbReference type="InterPro" id="IPR009078">
    <property type="entry name" value="Ferritin-like_SF"/>
</dbReference>
<accession>A0A2M7FY03</accession>